<dbReference type="PROSITE" id="PS50294">
    <property type="entry name" value="WD_REPEATS_REGION"/>
    <property type="match status" value="6"/>
</dbReference>
<dbReference type="FunFam" id="2.130.10.10:FF:000157">
    <property type="entry name" value="WD repeat domain 3"/>
    <property type="match status" value="1"/>
</dbReference>
<feature type="repeat" description="WD" evidence="4">
    <location>
        <begin position="103"/>
        <end position="136"/>
    </location>
</feature>
<gene>
    <name evidence="7" type="ORF">RUM43_000430</name>
</gene>
<feature type="region of interest" description="Disordered" evidence="5">
    <location>
        <begin position="303"/>
        <end position="331"/>
    </location>
</feature>
<feature type="repeat" description="WD" evidence="4">
    <location>
        <begin position="187"/>
        <end position="228"/>
    </location>
</feature>
<evidence type="ECO:0000313" key="8">
    <source>
        <dbReference type="Proteomes" id="UP001372834"/>
    </source>
</evidence>
<dbReference type="Pfam" id="PF04003">
    <property type="entry name" value="Utp12"/>
    <property type="match status" value="1"/>
</dbReference>
<comment type="similarity">
    <text evidence="3">Belongs to the WD repeat WDR3/UTP12 family.</text>
</comment>
<proteinExistence type="inferred from homology"/>
<dbReference type="InterPro" id="IPR007148">
    <property type="entry name" value="SSU_processome_Utp12"/>
</dbReference>
<sequence>MPITKQYLRYVPTTSFNLISSIDSNGTWVTLNNQEGRYIATGACENIFVWDMNLVEKAVVLPGEKTVVTRLLSSPDHKTLAAGFRDGTVKTFDLKAAEVNAVFCGHKTSVTCLAFDNAGHRLASGSNDTNIVVWDMVAESGICRLSGHTAPVTSICFMADRNVLLSASKDTSIKFWDLDTNYCFKTLLGHRTEVWGIVLMRNDEFLVTGCSDSELRVWNLSHNNVDKTKEEQGIRDELNNEEDIEALSPIQSSKCGSILRTETGKVSTVTSDSSGQILAVHGAGGTLELFSFLSHMEALKRLKKRKKKDKKKSSGENEVEDDNNDTPTLQDIVKRLPPVKLKGKIKSSSLVLGKTGELRVLVTLSNNSVEVYTLNVNIKQEEPKFRRKLYQQGHRSEVRVVTFSSDNLAVVTGSADSVKLWNRNSTACLRTISTGYVNTLCMVPGDRHVIGGLKDGSLIIVDLNASDILETIPAHEKEISSICLTPNQRGCVSGSYDCTVKFWDFDLVEDKDSAISAKVLSLLHTRTLKVDEAVLCVKVSPNSKLIAVALLDMTVKIFFLDTLKFFLNLYGHKLVINCMDISSDSNLIVTGSADRNVKIWGLDFGDCHKSIFAHDDSVTSVQFIPKTHYFFSCGKDGKIKQWDADNFQKIITLNGHFGEAWCLSVSSNGEHVASTGSDRVVRLAIKTEEPLILEDEAEEERAREEEEELATDSKTVVKGLGDINLPSRKTVGSEKGAEQILESLEVCRSYLKLMDDYEKQVILGNKKAKKPEVPLLMVAYKTTNIEDFMIEILSKIRSSDLEEVLLLLPFSSVCEMLEMFPALFKQGKSIELIISVFMFLIKIHHGPIVSNRNLLPTIKKVKKLAFKQLNALRDTVGFNLYGLQYLQRSIEQKQGITLFRDATIERKEKAKKRKRKIEATKRAVLTLT</sequence>
<feature type="repeat" description="WD" evidence="4">
    <location>
        <begin position="391"/>
        <end position="431"/>
    </location>
</feature>
<dbReference type="SMART" id="SM00320">
    <property type="entry name" value="WD40"/>
    <property type="match status" value="13"/>
</dbReference>
<protein>
    <recommendedName>
        <fullName evidence="6">Small-subunit processome Utp12 domain-containing protein</fullName>
    </recommendedName>
</protein>
<reference evidence="7 8" key="1">
    <citation type="submission" date="2023-10" db="EMBL/GenBank/DDBJ databases">
        <title>Genomes of two closely related lineages of the louse Polyplax serrata with different host specificities.</title>
        <authorList>
            <person name="Martinu J."/>
            <person name="Tarabai H."/>
            <person name="Stefka J."/>
            <person name="Hypsa V."/>
        </authorList>
    </citation>
    <scope>NUCLEOTIDE SEQUENCE [LARGE SCALE GENOMIC DNA]</scope>
    <source>
        <strain evidence="7">HR10_N</strain>
    </source>
</reference>
<keyword evidence="2" id="KW-0677">Repeat</keyword>
<feature type="repeat" description="WD" evidence="4">
    <location>
        <begin position="569"/>
        <end position="610"/>
    </location>
</feature>
<dbReference type="GO" id="GO:0034388">
    <property type="term" value="C:Pwp2p-containing subcomplex of 90S preribosome"/>
    <property type="evidence" value="ECO:0007669"/>
    <property type="project" value="TreeGrafter"/>
</dbReference>
<evidence type="ECO:0000259" key="6">
    <source>
        <dbReference type="Pfam" id="PF04003"/>
    </source>
</evidence>
<evidence type="ECO:0000256" key="5">
    <source>
        <dbReference type="SAM" id="MobiDB-lite"/>
    </source>
</evidence>
<accession>A0AAN8SCG6</accession>
<dbReference type="GO" id="GO:0030490">
    <property type="term" value="P:maturation of SSU-rRNA"/>
    <property type="evidence" value="ECO:0007669"/>
    <property type="project" value="TreeGrafter"/>
</dbReference>
<dbReference type="CDD" id="cd00200">
    <property type="entry name" value="WD40"/>
    <property type="match status" value="2"/>
</dbReference>
<dbReference type="SUPFAM" id="SSF50978">
    <property type="entry name" value="WD40 repeat-like"/>
    <property type="match status" value="2"/>
</dbReference>
<evidence type="ECO:0000256" key="1">
    <source>
        <dbReference type="ARBA" id="ARBA00022574"/>
    </source>
</evidence>
<dbReference type="InterPro" id="IPR015943">
    <property type="entry name" value="WD40/YVTN_repeat-like_dom_sf"/>
</dbReference>
<dbReference type="PANTHER" id="PTHR19853">
    <property type="entry name" value="WD REPEAT CONTAINING PROTEIN 3 WDR3"/>
    <property type="match status" value="1"/>
</dbReference>
<feature type="domain" description="Small-subunit processome Utp12" evidence="6">
    <location>
        <begin position="786"/>
        <end position="888"/>
    </location>
</feature>
<dbReference type="InterPro" id="IPR051570">
    <property type="entry name" value="TBC1_cilium_biogenesis"/>
</dbReference>
<evidence type="ECO:0000256" key="2">
    <source>
        <dbReference type="ARBA" id="ARBA00022737"/>
    </source>
</evidence>
<name>A0AAN8SCG6_POLSC</name>
<dbReference type="Pfam" id="PF25172">
    <property type="entry name" value="Beta-prop_WDR3_2nd"/>
    <property type="match status" value="1"/>
</dbReference>
<dbReference type="InterPro" id="IPR036322">
    <property type="entry name" value="WD40_repeat_dom_sf"/>
</dbReference>
<evidence type="ECO:0000313" key="7">
    <source>
        <dbReference type="EMBL" id="KAK6644163.1"/>
    </source>
</evidence>
<dbReference type="PRINTS" id="PR00320">
    <property type="entry name" value="GPROTEINBRPT"/>
</dbReference>
<dbReference type="GO" id="GO:0032040">
    <property type="term" value="C:small-subunit processome"/>
    <property type="evidence" value="ECO:0007669"/>
    <property type="project" value="TreeGrafter"/>
</dbReference>
<dbReference type="GO" id="GO:0030515">
    <property type="term" value="F:snoRNA binding"/>
    <property type="evidence" value="ECO:0007669"/>
    <property type="project" value="TreeGrafter"/>
</dbReference>
<dbReference type="EMBL" id="JAWJWE010000001">
    <property type="protein sequence ID" value="KAK6644163.1"/>
    <property type="molecule type" value="Genomic_DNA"/>
</dbReference>
<evidence type="ECO:0000256" key="3">
    <source>
        <dbReference type="ARBA" id="ARBA00038229"/>
    </source>
</evidence>
<dbReference type="InterPro" id="IPR019775">
    <property type="entry name" value="WD40_repeat_CS"/>
</dbReference>
<dbReference type="InterPro" id="IPR001680">
    <property type="entry name" value="WD40_rpt"/>
</dbReference>
<dbReference type="AlphaFoldDB" id="A0AAN8SCG6"/>
<keyword evidence="1 4" id="KW-0853">WD repeat</keyword>
<dbReference type="Proteomes" id="UP001372834">
    <property type="component" value="Unassembled WGS sequence"/>
</dbReference>
<evidence type="ECO:0000256" key="4">
    <source>
        <dbReference type="PROSITE-ProRule" id="PRU00221"/>
    </source>
</evidence>
<dbReference type="InterPro" id="IPR020472">
    <property type="entry name" value="WD40_PAC1"/>
</dbReference>
<dbReference type="PANTHER" id="PTHR19853:SF0">
    <property type="entry name" value="WD REPEAT-CONTAINING PROTEIN 3"/>
    <property type="match status" value="1"/>
</dbReference>
<dbReference type="PROSITE" id="PS50082">
    <property type="entry name" value="WD_REPEATS_2"/>
    <property type="match status" value="7"/>
</dbReference>
<dbReference type="Pfam" id="PF25173">
    <property type="entry name" value="Beta-prop_WDR3_1st"/>
    <property type="match status" value="1"/>
</dbReference>
<dbReference type="Gene3D" id="2.130.10.10">
    <property type="entry name" value="YVTN repeat-like/Quinoprotein amine dehydrogenase"/>
    <property type="match status" value="5"/>
</dbReference>
<comment type="caution">
    <text evidence="7">The sequence shown here is derived from an EMBL/GenBank/DDBJ whole genome shotgun (WGS) entry which is preliminary data.</text>
</comment>
<dbReference type="PROSITE" id="PS00678">
    <property type="entry name" value="WD_REPEATS_1"/>
    <property type="match status" value="4"/>
</dbReference>
<feature type="repeat" description="WD" evidence="4">
    <location>
        <begin position="472"/>
        <end position="506"/>
    </location>
</feature>
<organism evidence="7 8">
    <name type="scientific">Polyplax serrata</name>
    <name type="common">Common mouse louse</name>
    <dbReference type="NCBI Taxonomy" id="468196"/>
    <lineage>
        <taxon>Eukaryota</taxon>
        <taxon>Metazoa</taxon>
        <taxon>Ecdysozoa</taxon>
        <taxon>Arthropoda</taxon>
        <taxon>Hexapoda</taxon>
        <taxon>Insecta</taxon>
        <taxon>Pterygota</taxon>
        <taxon>Neoptera</taxon>
        <taxon>Paraneoptera</taxon>
        <taxon>Psocodea</taxon>
        <taxon>Troctomorpha</taxon>
        <taxon>Phthiraptera</taxon>
        <taxon>Anoplura</taxon>
        <taxon>Polyplacidae</taxon>
        <taxon>Polyplax</taxon>
    </lineage>
</organism>
<feature type="repeat" description="WD" evidence="4">
    <location>
        <begin position="611"/>
        <end position="652"/>
    </location>
</feature>
<feature type="repeat" description="WD" evidence="4">
    <location>
        <begin position="145"/>
        <end position="186"/>
    </location>
</feature>